<dbReference type="HOGENOM" id="CLU_1286477_0_0_11"/>
<reference evidence="1 2" key="1">
    <citation type="submission" date="2013-06" db="EMBL/GenBank/DDBJ databases">
        <authorList>
            <person name="Weinstock G."/>
            <person name="Sodergren E."/>
            <person name="Lobos E.A."/>
            <person name="Fulton L."/>
            <person name="Fulton R."/>
            <person name="Courtney L."/>
            <person name="Fronick C."/>
            <person name="O'Laughlin M."/>
            <person name="Godfrey J."/>
            <person name="Wilson R.M."/>
            <person name="Miner T."/>
            <person name="Farmer C."/>
            <person name="Delehaunty K."/>
            <person name="Cordes M."/>
            <person name="Minx P."/>
            <person name="Tomlinson C."/>
            <person name="Chen J."/>
            <person name="Wollam A."/>
            <person name="Pepin K.H."/>
            <person name="Bhonagiri V."/>
            <person name="Zhang X."/>
            <person name="Warren W."/>
            <person name="Mitreva M."/>
            <person name="Mardis E.R."/>
            <person name="Wilson R.K."/>
        </authorList>
    </citation>
    <scope>NUCLEOTIDE SEQUENCE [LARGE SCALE GENOMIC DNA]</scope>
    <source>
        <strain evidence="1 2">F0510</strain>
    </source>
</reference>
<proteinExistence type="predicted"/>
<dbReference type="EMBL" id="AWSD01000254">
    <property type="protein sequence ID" value="ERH17845.1"/>
    <property type="molecule type" value="Genomic_DNA"/>
</dbReference>
<protein>
    <submittedName>
        <fullName evidence="1">Uncharacterized protein</fullName>
    </submittedName>
</protein>
<organism evidence="1 2">
    <name type="scientific">Actinomyces johnsonii F0510</name>
    <dbReference type="NCBI Taxonomy" id="1227262"/>
    <lineage>
        <taxon>Bacteria</taxon>
        <taxon>Bacillati</taxon>
        <taxon>Actinomycetota</taxon>
        <taxon>Actinomycetes</taxon>
        <taxon>Actinomycetales</taxon>
        <taxon>Actinomycetaceae</taxon>
        <taxon>Actinomyces</taxon>
    </lineage>
</organism>
<comment type="caution">
    <text evidence="1">The sequence shown here is derived from an EMBL/GenBank/DDBJ whole genome shotgun (WGS) entry which is preliminary data.</text>
</comment>
<evidence type="ECO:0000313" key="2">
    <source>
        <dbReference type="Proteomes" id="UP000016498"/>
    </source>
</evidence>
<name>U1PNW3_9ACTO</name>
<dbReference type="AlphaFoldDB" id="U1PNW3"/>
<gene>
    <name evidence="1" type="ORF">HMPREF1549_02303</name>
</gene>
<sequence length="214" mass="24146">MQKTARAELEQRLDQPESAQLVYEMRDSFIGLGRHVGKTSIEVLLQNAGSWIRHRRQPSGQRAGECHGDEVIAVAVVQDMGGCVEDCIQKVHQSRRVDFGASIDELRQAVHSSADCSFFLRPSPRVMAQTTHRDNRHTQESQGMLRRHRHVEADGAIRMALDESLRIRRVDTGAIEYLTYGFDEPVHSGQIEGHGTWQVLSQVGTDKTFRTRAC</sequence>
<accession>U1PNW3</accession>
<dbReference type="Proteomes" id="UP000016498">
    <property type="component" value="Unassembled WGS sequence"/>
</dbReference>
<evidence type="ECO:0000313" key="1">
    <source>
        <dbReference type="EMBL" id="ERH17845.1"/>
    </source>
</evidence>